<dbReference type="InterPro" id="IPR001763">
    <property type="entry name" value="Rhodanese-like_dom"/>
</dbReference>
<dbReference type="PANTHER" id="PTHR43031:SF1">
    <property type="entry name" value="PYRIDINE NUCLEOTIDE-DISULPHIDE OXIDOREDUCTASE"/>
    <property type="match status" value="1"/>
</dbReference>
<dbReference type="EMBL" id="BAAAMQ010000005">
    <property type="protein sequence ID" value="GAA2097032.1"/>
    <property type="molecule type" value="Genomic_DNA"/>
</dbReference>
<sequence>MSQQTPEISIEDYAAERDRGTTVDVRERAEYAQAHVPGAVLVPMGQLASRLGEIDRSSRVHVICASGNRSKAMTDLLVAQGFDAVSVVGGTQAWIASGRAVGVGL</sequence>
<dbReference type="InterPro" id="IPR036873">
    <property type="entry name" value="Rhodanese-like_dom_sf"/>
</dbReference>
<dbReference type="Gene3D" id="3.40.250.10">
    <property type="entry name" value="Rhodanese-like domain"/>
    <property type="match status" value="1"/>
</dbReference>
<dbReference type="PROSITE" id="PS50206">
    <property type="entry name" value="RHODANESE_3"/>
    <property type="match status" value="1"/>
</dbReference>
<dbReference type="SMART" id="SM00450">
    <property type="entry name" value="RHOD"/>
    <property type="match status" value="1"/>
</dbReference>
<dbReference type="CDD" id="cd00158">
    <property type="entry name" value="RHOD"/>
    <property type="match status" value="1"/>
</dbReference>
<organism evidence="2 3">
    <name type="scientific">Nocardioides furvisabuli</name>
    <dbReference type="NCBI Taxonomy" id="375542"/>
    <lineage>
        <taxon>Bacteria</taxon>
        <taxon>Bacillati</taxon>
        <taxon>Actinomycetota</taxon>
        <taxon>Actinomycetes</taxon>
        <taxon>Propionibacteriales</taxon>
        <taxon>Nocardioidaceae</taxon>
        <taxon>Nocardioides</taxon>
    </lineage>
</organism>
<keyword evidence="3" id="KW-1185">Reference proteome</keyword>
<dbReference type="PANTHER" id="PTHR43031">
    <property type="entry name" value="FAD-DEPENDENT OXIDOREDUCTASE"/>
    <property type="match status" value="1"/>
</dbReference>
<evidence type="ECO:0000313" key="2">
    <source>
        <dbReference type="EMBL" id="GAA2097032.1"/>
    </source>
</evidence>
<dbReference type="PROSITE" id="PS00380">
    <property type="entry name" value="RHODANESE_1"/>
    <property type="match status" value="1"/>
</dbReference>
<dbReference type="Proteomes" id="UP001501161">
    <property type="component" value="Unassembled WGS sequence"/>
</dbReference>
<name>A0ABN2WQQ3_9ACTN</name>
<gene>
    <name evidence="2" type="ORF">GCM10009726_05290</name>
</gene>
<evidence type="ECO:0000259" key="1">
    <source>
        <dbReference type="PROSITE" id="PS50206"/>
    </source>
</evidence>
<feature type="domain" description="Rhodanese" evidence="1">
    <location>
        <begin position="16"/>
        <end position="103"/>
    </location>
</feature>
<dbReference type="InterPro" id="IPR001307">
    <property type="entry name" value="Thiosulphate_STrfase_CS"/>
</dbReference>
<dbReference type="SUPFAM" id="SSF52821">
    <property type="entry name" value="Rhodanese/Cell cycle control phosphatase"/>
    <property type="match status" value="1"/>
</dbReference>
<reference evidence="2 3" key="1">
    <citation type="journal article" date="2019" name="Int. J. Syst. Evol. Microbiol.">
        <title>The Global Catalogue of Microorganisms (GCM) 10K type strain sequencing project: providing services to taxonomists for standard genome sequencing and annotation.</title>
        <authorList>
            <consortium name="The Broad Institute Genomics Platform"/>
            <consortium name="The Broad Institute Genome Sequencing Center for Infectious Disease"/>
            <person name="Wu L."/>
            <person name="Ma J."/>
        </authorList>
    </citation>
    <scope>NUCLEOTIDE SEQUENCE [LARGE SCALE GENOMIC DNA]</scope>
    <source>
        <strain evidence="2 3">JCM 13813</strain>
    </source>
</reference>
<evidence type="ECO:0000313" key="3">
    <source>
        <dbReference type="Proteomes" id="UP001501161"/>
    </source>
</evidence>
<dbReference type="Pfam" id="PF00581">
    <property type="entry name" value="Rhodanese"/>
    <property type="match status" value="1"/>
</dbReference>
<dbReference type="RefSeq" id="WP_231249887.1">
    <property type="nucleotide sequence ID" value="NZ_BAAAMQ010000005.1"/>
</dbReference>
<dbReference type="InterPro" id="IPR050229">
    <property type="entry name" value="GlpE_sulfurtransferase"/>
</dbReference>
<comment type="caution">
    <text evidence="2">The sequence shown here is derived from an EMBL/GenBank/DDBJ whole genome shotgun (WGS) entry which is preliminary data.</text>
</comment>
<accession>A0ABN2WQQ3</accession>
<proteinExistence type="predicted"/>
<protein>
    <recommendedName>
        <fullName evidence="1">Rhodanese domain-containing protein</fullName>
    </recommendedName>
</protein>